<name>A0A8J4LY17_9CHLO</name>
<dbReference type="AlphaFoldDB" id="A0A8J4LY17"/>
<feature type="region of interest" description="Disordered" evidence="1">
    <location>
        <begin position="245"/>
        <end position="269"/>
    </location>
</feature>
<dbReference type="Proteomes" id="UP000722791">
    <property type="component" value="Unassembled WGS sequence"/>
</dbReference>
<sequence length="269" mass="28154">ASARTAPAQQVPRSRGWGARRRTVSVAQAVQQQQATGKRQRQVRHHQHIPAPPGSTTTPSSAAGEHNLQQPNIHRFAPASAGTGDDSIISAKFAAPPVDGNGPNATSLSPRSPCSSAILTDRHNGTHRVIMEPPNISALLLPRPLVSSAGSISPSMPSLSGPRGLTSMYTAGPVMPEQAGGSQAHIEGLTRLPSQHRPSGTFSRRLLPPLLPPQLVQQRQSLGEQRPAVLSPSWLAAVQAAQAPSVSLGRSLDRDPPSADGQTSRPSGI</sequence>
<comment type="caution">
    <text evidence="2">The sequence shown here is derived from an EMBL/GenBank/DDBJ whole genome shotgun (WGS) entry which is preliminary data.</text>
</comment>
<feature type="non-terminal residue" evidence="2">
    <location>
        <position position="1"/>
    </location>
</feature>
<evidence type="ECO:0000313" key="3">
    <source>
        <dbReference type="Proteomes" id="UP000722791"/>
    </source>
</evidence>
<proteinExistence type="predicted"/>
<feature type="region of interest" description="Disordered" evidence="1">
    <location>
        <begin position="92"/>
        <end position="113"/>
    </location>
</feature>
<accession>A0A8J4LY17</accession>
<feature type="compositionally biased region" description="Polar residues" evidence="1">
    <location>
        <begin position="103"/>
        <end position="113"/>
    </location>
</feature>
<organism evidence="2 3">
    <name type="scientific">Volvox reticuliferus</name>
    <dbReference type="NCBI Taxonomy" id="1737510"/>
    <lineage>
        <taxon>Eukaryota</taxon>
        <taxon>Viridiplantae</taxon>
        <taxon>Chlorophyta</taxon>
        <taxon>core chlorophytes</taxon>
        <taxon>Chlorophyceae</taxon>
        <taxon>CS clade</taxon>
        <taxon>Chlamydomonadales</taxon>
        <taxon>Volvocaceae</taxon>
        <taxon>Volvox</taxon>
    </lineage>
</organism>
<reference evidence="2" key="1">
    <citation type="journal article" date="2021" name="Proc. Natl. Acad. Sci. U.S.A.">
        <title>Three genomes in the algal genus Volvox reveal the fate of a haploid sex-determining region after a transition to homothallism.</title>
        <authorList>
            <person name="Yamamoto K."/>
            <person name="Hamaji T."/>
            <person name="Kawai-Toyooka H."/>
            <person name="Matsuzaki R."/>
            <person name="Takahashi F."/>
            <person name="Nishimura Y."/>
            <person name="Kawachi M."/>
            <person name="Noguchi H."/>
            <person name="Minakuchi Y."/>
            <person name="Umen J.G."/>
            <person name="Toyoda A."/>
            <person name="Nozaki H."/>
        </authorList>
    </citation>
    <scope>NUCLEOTIDE SEQUENCE</scope>
    <source>
        <strain evidence="2">NIES-3785</strain>
    </source>
</reference>
<dbReference type="EMBL" id="BNCQ01000059">
    <property type="protein sequence ID" value="GIM14793.1"/>
    <property type="molecule type" value="Genomic_DNA"/>
</dbReference>
<feature type="compositionally biased region" description="Polar residues" evidence="1">
    <location>
        <begin position="260"/>
        <end position="269"/>
    </location>
</feature>
<protein>
    <submittedName>
        <fullName evidence="2">Uncharacterized protein</fullName>
    </submittedName>
</protein>
<gene>
    <name evidence="2" type="ORF">Vretimale_17675</name>
</gene>
<evidence type="ECO:0000313" key="2">
    <source>
        <dbReference type="EMBL" id="GIM14793.1"/>
    </source>
</evidence>
<feature type="compositionally biased region" description="Low complexity" evidence="1">
    <location>
        <begin position="24"/>
        <end position="37"/>
    </location>
</feature>
<evidence type="ECO:0000256" key="1">
    <source>
        <dbReference type="SAM" id="MobiDB-lite"/>
    </source>
</evidence>
<feature type="compositionally biased region" description="Basic residues" evidence="1">
    <location>
        <begin position="38"/>
        <end position="48"/>
    </location>
</feature>
<feature type="compositionally biased region" description="Low complexity" evidence="1">
    <location>
        <begin position="54"/>
        <end position="64"/>
    </location>
</feature>
<feature type="region of interest" description="Disordered" evidence="1">
    <location>
        <begin position="1"/>
        <end position="66"/>
    </location>
</feature>